<accession>A0A8E2EE49</accession>
<protein>
    <recommendedName>
        <fullName evidence="4">BZIP domain-containing protein</fullName>
    </recommendedName>
</protein>
<reference evidence="2 3" key="1">
    <citation type="journal article" date="2016" name="Nat. Commun.">
        <title>Ectomycorrhizal ecology is imprinted in the genome of the dominant symbiotic fungus Cenococcum geophilum.</title>
        <authorList>
            <consortium name="DOE Joint Genome Institute"/>
            <person name="Peter M."/>
            <person name="Kohler A."/>
            <person name="Ohm R.A."/>
            <person name="Kuo A."/>
            <person name="Krutzmann J."/>
            <person name="Morin E."/>
            <person name="Arend M."/>
            <person name="Barry K.W."/>
            <person name="Binder M."/>
            <person name="Choi C."/>
            <person name="Clum A."/>
            <person name="Copeland A."/>
            <person name="Grisel N."/>
            <person name="Haridas S."/>
            <person name="Kipfer T."/>
            <person name="LaButti K."/>
            <person name="Lindquist E."/>
            <person name="Lipzen A."/>
            <person name="Maire R."/>
            <person name="Meier B."/>
            <person name="Mihaltcheva S."/>
            <person name="Molinier V."/>
            <person name="Murat C."/>
            <person name="Poggeler S."/>
            <person name="Quandt C.A."/>
            <person name="Sperisen C."/>
            <person name="Tritt A."/>
            <person name="Tisserant E."/>
            <person name="Crous P.W."/>
            <person name="Henrissat B."/>
            <person name="Nehls U."/>
            <person name="Egli S."/>
            <person name="Spatafora J.W."/>
            <person name="Grigoriev I.V."/>
            <person name="Martin F.M."/>
        </authorList>
    </citation>
    <scope>NUCLEOTIDE SEQUENCE [LARGE SCALE GENOMIC DNA]</scope>
    <source>
        <strain evidence="2 3">CBS 459.81</strain>
    </source>
</reference>
<dbReference type="PANTHER" id="PTHR37012">
    <property type="entry name" value="B-ZIP TRANSCRIPTION FACTOR (EUROFUNG)-RELATED"/>
    <property type="match status" value="1"/>
</dbReference>
<dbReference type="AlphaFoldDB" id="A0A8E2EE49"/>
<sequence>MSARQTSSAPPKRARARKAAVITDAENAASREEEAKEKARHQDRINRRRTQNRISQQCVREKAQAHAKQLQALTEMVKPIMDNDGASDMSSQKALMRNQLALIDENKELREALLQMRKKLLSLSSAAASVAEHPIFSQVLSRSSGKGKSKASCSRDPDANENDLGNVLQGHPDDGPSAPPSFPTLAEERVETLENRDMEKASWARTNSNLMPSEVLETTSLFQDGDRSGFSSSVQDQDNSMNASQIIDNEFSDVLFNDDTQSLLGAHVFAVTDRSWLSEQQLQTPIIIPPVFSRDSSATGRRPGVRADLLPKVVSELTVHLSQKIEDACVSYLKNAALQHSEQVQARSCDSLDCSSSHQSILVNMNLSPSLLAEVSKVGVYLMVRIGGQSSYVYGTGANDLMEKVFRWRCCPSHQNRMAIPEPFQPTTLQTMSMNHCNIIDFINWPCIRDQLIYKHGTYNMEQMLSDILLNTVVEIPQFQVAVNILDTFITRVFNTMSSSYSNSDIDFLNGMSDSTATPPAARYQELPRRTRDLIQNIVKEMPSQAVQRLNLTSSPLTQSHIQQSHLASKWGLYRVVSWKLSKEFAAAHPEMDCRSGNVSYIYTVFNSGESKCADHICLSMDSYLEIPHVQPYFDTRAVSDMRKHPKRLAFARPRVLQRRDHPNILPR</sequence>
<gene>
    <name evidence="2" type="ORF">K432DRAFT_424234</name>
</gene>
<feature type="region of interest" description="Disordered" evidence="1">
    <location>
        <begin position="1"/>
        <end position="54"/>
    </location>
</feature>
<name>A0A8E2EE49_9PEZI</name>
<feature type="compositionally biased region" description="Low complexity" evidence="1">
    <location>
        <begin position="141"/>
        <end position="152"/>
    </location>
</feature>
<evidence type="ECO:0000313" key="2">
    <source>
        <dbReference type="EMBL" id="OCK82351.1"/>
    </source>
</evidence>
<organism evidence="2 3">
    <name type="scientific">Lepidopterella palustris CBS 459.81</name>
    <dbReference type="NCBI Taxonomy" id="1314670"/>
    <lineage>
        <taxon>Eukaryota</taxon>
        <taxon>Fungi</taxon>
        <taxon>Dikarya</taxon>
        <taxon>Ascomycota</taxon>
        <taxon>Pezizomycotina</taxon>
        <taxon>Dothideomycetes</taxon>
        <taxon>Pleosporomycetidae</taxon>
        <taxon>Mytilinidiales</taxon>
        <taxon>Argynnaceae</taxon>
        <taxon>Lepidopterella</taxon>
    </lineage>
</organism>
<dbReference type="OrthoDB" id="10261951at2759"/>
<dbReference type="PANTHER" id="PTHR37012:SF2">
    <property type="entry name" value="BZIP DOMAIN-CONTAINING PROTEIN-RELATED"/>
    <property type="match status" value="1"/>
</dbReference>
<dbReference type="EMBL" id="KV744891">
    <property type="protein sequence ID" value="OCK82351.1"/>
    <property type="molecule type" value="Genomic_DNA"/>
</dbReference>
<feature type="region of interest" description="Disordered" evidence="1">
    <location>
        <begin position="139"/>
        <end position="183"/>
    </location>
</feature>
<proteinExistence type="predicted"/>
<keyword evidence="3" id="KW-1185">Reference proteome</keyword>
<evidence type="ECO:0000313" key="3">
    <source>
        <dbReference type="Proteomes" id="UP000250266"/>
    </source>
</evidence>
<dbReference type="Pfam" id="PF11905">
    <property type="entry name" value="DUF3425"/>
    <property type="match status" value="1"/>
</dbReference>
<evidence type="ECO:0000256" key="1">
    <source>
        <dbReference type="SAM" id="MobiDB-lite"/>
    </source>
</evidence>
<dbReference type="InterPro" id="IPR021833">
    <property type="entry name" value="DUF3425"/>
</dbReference>
<feature type="compositionally biased region" description="Basic and acidic residues" evidence="1">
    <location>
        <begin position="29"/>
        <end position="45"/>
    </location>
</feature>
<evidence type="ECO:0008006" key="4">
    <source>
        <dbReference type="Google" id="ProtNLM"/>
    </source>
</evidence>
<dbReference type="Proteomes" id="UP000250266">
    <property type="component" value="Unassembled WGS sequence"/>
</dbReference>